<name>A0A6L6PQ64_9BURK</name>
<accession>A0A6L6PQ64</accession>
<dbReference type="OrthoDB" id="8781374at2"/>
<dbReference type="EMBL" id="WNKY01000045">
    <property type="protein sequence ID" value="MTV41014.1"/>
    <property type="molecule type" value="Genomic_DNA"/>
</dbReference>
<dbReference type="Proteomes" id="UP000475582">
    <property type="component" value="Unassembled WGS sequence"/>
</dbReference>
<keyword evidence="1" id="KW-0472">Membrane</keyword>
<keyword evidence="1" id="KW-0812">Transmembrane</keyword>
<keyword evidence="3" id="KW-1185">Reference proteome</keyword>
<evidence type="ECO:0000313" key="3">
    <source>
        <dbReference type="Proteomes" id="UP000475582"/>
    </source>
</evidence>
<evidence type="ECO:0008006" key="4">
    <source>
        <dbReference type="Google" id="ProtNLM"/>
    </source>
</evidence>
<comment type="caution">
    <text evidence="2">The sequence shown here is derived from an EMBL/GenBank/DDBJ whole genome shotgun (WGS) entry which is preliminary data.</text>
</comment>
<gene>
    <name evidence="2" type="ORF">GM676_25960</name>
</gene>
<evidence type="ECO:0000313" key="2">
    <source>
        <dbReference type="EMBL" id="MTV41014.1"/>
    </source>
</evidence>
<reference evidence="2 3" key="1">
    <citation type="submission" date="2019-11" db="EMBL/GenBank/DDBJ databases">
        <title>Type strains purchased from KCTC, JCM and DSMZ.</title>
        <authorList>
            <person name="Lu H."/>
        </authorList>
    </citation>
    <scope>NUCLEOTIDE SEQUENCE [LARGE SCALE GENOMIC DNA]</scope>
    <source>
        <strain evidence="2 3">KCTC 22382</strain>
    </source>
</reference>
<dbReference type="AlphaFoldDB" id="A0A6L6PQ64"/>
<protein>
    <recommendedName>
        <fullName evidence="4">DUF1640 domain-containing protein</fullName>
    </recommendedName>
</protein>
<organism evidence="2 3">
    <name type="scientific">Duganella radicis</name>
    <dbReference type="NCBI Taxonomy" id="551988"/>
    <lineage>
        <taxon>Bacteria</taxon>
        <taxon>Pseudomonadati</taxon>
        <taxon>Pseudomonadota</taxon>
        <taxon>Betaproteobacteria</taxon>
        <taxon>Burkholderiales</taxon>
        <taxon>Oxalobacteraceae</taxon>
        <taxon>Telluria group</taxon>
        <taxon>Duganella</taxon>
    </lineage>
</organism>
<proteinExistence type="predicted"/>
<dbReference type="RefSeq" id="WP_155467104.1">
    <property type="nucleotide sequence ID" value="NZ_WNKY01000045.1"/>
</dbReference>
<evidence type="ECO:0000256" key="1">
    <source>
        <dbReference type="SAM" id="Phobius"/>
    </source>
</evidence>
<keyword evidence="1" id="KW-1133">Transmembrane helix</keyword>
<sequence>MDNEVMDFIRQFREEARNTCATKVELLEFREEVAVQFGKVHVEIANVRTEVARVEGKLSELEARLIKWFVGTAITIAGVVFAMARYLH</sequence>
<feature type="transmembrane region" description="Helical" evidence="1">
    <location>
        <begin position="65"/>
        <end position="87"/>
    </location>
</feature>